<feature type="non-terminal residue" evidence="3">
    <location>
        <position position="168"/>
    </location>
</feature>
<sequence>GATEAAIWSNVWEVAHVPAHWTSVPYGFPLRNQRFRVVDGRGRDCPDWVAGELWIGGAGVALGYRGDAATTAAKFVHYAGQRWYRTGDLGRYWADGTLEFLGRADHQVKIRGHRLELGEVEAALEACPSVTRAVAVAVGERRQRRLAAFVTPATADPDQIRAFLADRL</sequence>
<reference evidence="3 4" key="1">
    <citation type="submission" date="2024-09" db="EMBL/GenBank/DDBJ databases">
        <authorList>
            <person name="Sun Q."/>
            <person name="Mori K."/>
        </authorList>
    </citation>
    <scope>NUCLEOTIDE SEQUENCE [LARGE SCALE GENOMIC DNA]</scope>
    <source>
        <strain evidence="3 4">JCM 3028</strain>
    </source>
</reference>
<evidence type="ECO:0000259" key="2">
    <source>
        <dbReference type="Pfam" id="PF00501"/>
    </source>
</evidence>
<evidence type="ECO:0000313" key="3">
    <source>
        <dbReference type="EMBL" id="MFB9682542.1"/>
    </source>
</evidence>
<feature type="non-terminal residue" evidence="3">
    <location>
        <position position="1"/>
    </location>
</feature>
<feature type="domain" description="AMP-dependent synthetase/ligase" evidence="2">
    <location>
        <begin position="1"/>
        <end position="64"/>
    </location>
</feature>
<dbReference type="InterPro" id="IPR045851">
    <property type="entry name" value="AMP-bd_C_sf"/>
</dbReference>
<dbReference type="PANTHER" id="PTHR45527">
    <property type="entry name" value="NONRIBOSOMAL PEPTIDE SYNTHETASE"/>
    <property type="match status" value="1"/>
</dbReference>
<dbReference type="PANTHER" id="PTHR45527:SF10">
    <property type="entry name" value="PYOCHELIN SYNTHASE PCHF"/>
    <property type="match status" value="1"/>
</dbReference>
<keyword evidence="1" id="KW-0436">Ligase</keyword>
<comment type="caution">
    <text evidence="3">The sequence shown here is derived from an EMBL/GenBank/DDBJ whole genome shotgun (WGS) entry which is preliminary data.</text>
</comment>
<gene>
    <name evidence="3" type="ORF">ACFFRH_44710</name>
</gene>
<dbReference type="InterPro" id="IPR000873">
    <property type="entry name" value="AMP-dep_synth/lig_dom"/>
</dbReference>
<keyword evidence="4" id="KW-1185">Reference proteome</keyword>
<dbReference type="InterPro" id="IPR042099">
    <property type="entry name" value="ANL_N_sf"/>
</dbReference>
<evidence type="ECO:0000256" key="1">
    <source>
        <dbReference type="ARBA" id="ARBA00022598"/>
    </source>
</evidence>
<accession>A0ABV5TTX8</accession>
<dbReference type="RefSeq" id="WP_386164244.1">
    <property type="nucleotide sequence ID" value="NZ_JBHMBS010000206.1"/>
</dbReference>
<dbReference type="Proteomes" id="UP001589610">
    <property type="component" value="Unassembled WGS sequence"/>
</dbReference>
<dbReference type="Gene3D" id="3.40.50.12780">
    <property type="entry name" value="N-terminal domain of ligase-like"/>
    <property type="match status" value="1"/>
</dbReference>
<dbReference type="EMBL" id="JBHMBS010000206">
    <property type="protein sequence ID" value="MFB9682542.1"/>
    <property type="molecule type" value="Genomic_DNA"/>
</dbReference>
<organism evidence="3 4">
    <name type="scientific">Streptosporangium vulgare</name>
    <dbReference type="NCBI Taxonomy" id="46190"/>
    <lineage>
        <taxon>Bacteria</taxon>
        <taxon>Bacillati</taxon>
        <taxon>Actinomycetota</taxon>
        <taxon>Actinomycetes</taxon>
        <taxon>Streptosporangiales</taxon>
        <taxon>Streptosporangiaceae</taxon>
        <taxon>Streptosporangium</taxon>
    </lineage>
</organism>
<dbReference type="Gene3D" id="3.30.300.30">
    <property type="match status" value="1"/>
</dbReference>
<protein>
    <submittedName>
        <fullName evidence="3">AMP-binding protein</fullName>
    </submittedName>
</protein>
<dbReference type="SUPFAM" id="SSF56801">
    <property type="entry name" value="Acetyl-CoA synthetase-like"/>
    <property type="match status" value="1"/>
</dbReference>
<evidence type="ECO:0000313" key="4">
    <source>
        <dbReference type="Proteomes" id="UP001589610"/>
    </source>
</evidence>
<dbReference type="Pfam" id="PF00501">
    <property type="entry name" value="AMP-binding"/>
    <property type="match status" value="1"/>
</dbReference>
<name>A0ABV5TTX8_9ACTN</name>
<proteinExistence type="predicted"/>